<evidence type="ECO:0000313" key="2">
    <source>
        <dbReference type="Proteomes" id="UP001152622"/>
    </source>
</evidence>
<evidence type="ECO:0000313" key="1">
    <source>
        <dbReference type="EMBL" id="KAJ8364367.1"/>
    </source>
</evidence>
<dbReference type="EMBL" id="JAINUF010000004">
    <property type="protein sequence ID" value="KAJ8364367.1"/>
    <property type="molecule type" value="Genomic_DNA"/>
</dbReference>
<dbReference type="OrthoDB" id="8939517at2759"/>
<proteinExistence type="predicted"/>
<name>A0A9Q1J1A5_SYNKA</name>
<organism evidence="1 2">
    <name type="scientific">Synaphobranchus kaupii</name>
    <name type="common">Kaup's arrowtooth eel</name>
    <dbReference type="NCBI Taxonomy" id="118154"/>
    <lineage>
        <taxon>Eukaryota</taxon>
        <taxon>Metazoa</taxon>
        <taxon>Chordata</taxon>
        <taxon>Craniata</taxon>
        <taxon>Vertebrata</taxon>
        <taxon>Euteleostomi</taxon>
        <taxon>Actinopterygii</taxon>
        <taxon>Neopterygii</taxon>
        <taxon>Teleostei</taxon>
        <taxon>Anguilliformes</taxon>
        <taxon>Synaphobranchidae</taxon>
        <taxon>Synaphobranchus</taxon>
    </lineage>
</organism>
<reference evidence="1" key="1">
    <citation type="journal article" date="2023" name="Science">
        <title>Genome structures resolve the early diversification of teleost fishes.</title>
        <authorList>
            <person name="Parey E."/>
            <person name="Louis A."/>
            <person name="Montfort J."/>
            <person name="Bouchez O."/>
            <person name="Roques C."/>
            <person name="Iampietro C."/>
            <person name="Lluch J."/>
            <person name="Castinel A."/>
            <person name="Donnadieu C."/>
            <person name="Desvignes T."/>
            <person name="Floi Bucao C."/>
            <person name="Jouanno E."/>
            <person name="Wen M."/>
            <person name="Mejri S."/>
            <person name="Dirks R."/>
            <person name="Jansen H."/>
            <person name="Henkel C."/>
            <person name="Chen W.J."/>
            <person name="Zahm M."/>
            <person name="Cabau C."/>
            <person name="Klopp C."/>
            <person name="Thompson A.W."/>
            <person name="Robinson-Rechavi M."/>
            <person name="Braasch I."/>
            <person name="Lecointre G."/>
            <person name="Bobe J."/>
            <person name="Postlethwait J.H."/>
            <person name="Berthelot C."/>
            <person name="Roest Crollius H."/>
            <person name="Guiguen Y."/>
        </authorList>
    </citation>
    <scope>NUCLEOTIDE SEQUENCE</scope>
    <source>
        <strain evidence="1">WJC10195</strain>
    </source>
</reference>
<accession>A0A9Q1J1A5</accession>
<dbReference type="Proteomes" id="UP001152622">
    <property type="component" value="Chromosome 4"/>
</dbReference>
<protein>
    <submittedName>
        <fullName evidence="1">Uncharacterized protein</fullName>
    </submittedName>
</protein>
<gene>
    <name evidence="1" type="ORF">SKAU_G00131980</name>
</gene>
<sequence length="219" mass="25216">MRFSKYYVASCLIYLAERYIWIKMTKLQILNAFMTERLMVAVQEILAVVGNTVSEYQQETARIKRENESLKWKLHEVGLEPETTSERTQQAAFLVSGGKSLTEQQHCEQECSSNLRQDTALTLTEEKREITEGHQIRQRDKDPVCILITNPTQPKHQLCMSEDSVINCRVTAMNVDVALLVHSLRMICVMRHSPLPSLRIIGLIFCYQTAWEAEKLSIP</sequence>
<keyword evidence="2" id="KW-1185">Reference proteome</keyword>
<dbReference type="AlphaFoldDB" id="A0A9Q1J1A5"/>
<comment type="caution">
    <text evidence="1">The sequence shown here is derived from an EMBL/GenBank/DDBJ whole genome shotgun (WGS) entry which is preliminary data.</text>
</comment>